<dbReference type="RefSeq" id="WP_307348050.1">
    <property type="nucleotide sequence ID" value="NZ_JAUSVS010000002.1"/>
</dbReference>
<keyword evidence="3" id="KW-1185">Reference proteome</keyword>
<dbReference type="Proteomes" id="UP001228905">
    <property type="component" value="Unassembled WGS sequence"/>
</dbReference>
<evidence type="ECO:0000313" key="3">
    <source>
        <dbReference type="Proteomes" id="UP001228905"/>
    </source>
</evidence>
<keyword evidence="1" id="KW-0732">Signal</keyword>
<protein>
    <submittedName>
        <fullName evidence="2">Uncharacterized protein</fullName>
    </submittedName>
</protein>
<feature type="signal peptide" evidence="1">
    <location>
        <begin position="1"/>
        <end position="20"/>
    </location>
</feature>
<reference evidence="2 3" key="1">
    <citation type="submission" date="2023-07" db="EMBL/GenBank/DDBJ databases">
        <title>Genomic Encyclopedia of Type Strains, Phase IV (KMG-IV): sequencing the most valuable type-strain genomes for metagenomic binning, comparative biology and taxonomic classification.</title>
        <authorList>
            <person name="Goeker M."/>
        </authorList>
    </citation>
    <scope>NUCLEOTIDE SEQUENCE [LARGE SCALE GENOMIC DNA]</scope>
    <source>
        <strain evidence="2 3">DSM 18695</strain>
    </source>
</reference>
<sequence>MRLAILAAMAVLATAGAAPAGVSEFEIFQKICIEHPHDMAAAETVARSLGFNDDGRPTDRDPATGARVVNLQMGAGANLILVGVDEKPTLQDPSLLIYRCGIIKFGSHPELGTDLQQWTGAEPGTTPGGLQTYSYAVAGDWTRAVSGSTVAGKPHVTLLFGDNEGTSNLLMLDFRKAP</sequence>
<evidence type="ECO:0000313" key="2">
    <source>
        <dbReference type="EMBL" id="MDQ0463838.1"/>
    </source>
</evidence>
<feature type="chain" id="PRO_5046352719" evidence="1">
    <location>
        <begin position="21"/>
        <end position="178"/>
    </location>
</feature>
<gene>
    <name evidence="2" type="ORF">QO010_001609</name>
</gene>
<comment type="caution">
    <text evidence="2">The sequence shown here is derived from an EMBL/GenBank/DDBJ whole genome shotgun (WGS) entry which is preliminary data.</text>
</comment>
<organism evidence="2 3">
    <name type="scientific">Caulobacter ginsengisoli</name>
    <dbReference type="NCBI Taxonomy" id="400775"/>
    <lineage>
        <taxon>Bacteria</taxon>
        <taxon>Pseudomonadati</taxon>
        <taxon>Pseudomonadota</taxon>
        <taxon>Alphaproteobacteria</taxon>
        <taxon>Caulobacterales</taxon>
        <taxon>Caulobacteraceae</taxon>
        <taxon>Caulobacter</taxon>
    </lineage>
</organism>
<evidence type="ECO:0000256" key="1">
    <source>
        <dbReference type="SAM" id="SignalP"/>
    </source>
</evidence>
<proteinExistence type="predicted"/>
<dbReference type="EMBL" id="JAUSVS010000002">
    <property type="protein sequence ID" value="MDQ0463838.1"/>
    <property type="molecule type" value="Genomic_DNA"/>
</dbReference>
<name>A0ABU0IPA7_9CAUL</name>
<accession>A0ABU0IPA7</accession>